<organism evidence="4">
    <name type="scientific">termite gut metagenome</name>
    <dbReference type="NCBI Taxonomy" id="433724"/>
    <lineage>
        <taxon>unclassified sequences</taxon>
        <taxon>metagenomes</taxon>
        <taxon>organismal metagenomes</taxon>
    </lineage>
</organism>
<protein>
    <submittedName>
        <fullName evidence="4">Iron-regulated protein A</fullName>
    </submittedName>
</protein>
<gene>
    <name evidence="4" type="ORF">EZS27_042888</name>
</gene>
<dbReference type="GO" id="GO:0030313">
    <property type="term" value="C:cell envelope"/>
    <property type="evidence" value="ECO:0007669"/>
    <property type="project" value="UniProtKB-SubCell"/>
</dbReference>
<feature type="non-terminal residue" evidence="4">
    <location>
        <position position="81"/>
    </location>
</feature>
<dbReference type="InterPro" id="IPR038352">
    <property type="entry name" value="Imelysin_sf"/>
</dbReference>
<accession>A0A5J4P8W0</accession>
<dbReference type="AlphaFoldDB" id="A0A5J4P8W0"/>
<reference evidence="4" key="1">
    <citation type="submission" date="2019-03" db="EMBL/GenBank/DDBJ databases">
        <title>Single cell metagenomics reveals metabolic interactions within the superorganism composed of flagellate Streblomastix strix and complex community of Bacteroidetes bacteria on its surface.</title>
        <authorList>
            <person name="Treitli S.C."/>
            <person name="Kolisko M."/>
            <person name="Husnik F."/>
            <person name="Keeling P."/>
            <person name="Hampl V."/>
        </authorList>
    </citation>
    <scope>NUCLEOTIDE SEQUENCE</scope>
    <source>
        <strain evidence="4">STM</strain>
    </source>
</reference>
<sequence length="81" mass="9208">MDIDGHIDSWPLELNEIQKEIAKEGNRTGADAWDKEAEVIGFHVTEYLLYRDGQSRSVKDLTPEELNYLVAATDALVWDCV</sequence>
<dbReference type="EMBL" id="SNRY01010683">
    <property type="protein sequence ID" value="KAA6305458.1"/>
    <property type="molecule type" value="Genomic_DNA"/>
</dbReference>
<evidence type="ECO:0000313" key="4">
    <source>
        <dbReference type="EMBL" id="KAA6305458.1"/>
    </source>
</evidence>
<dbReference type="Gene3D" id="1.20.1420.20">
    <property type="entry name" value="M75 peptidase, HXXE motif"/>
    <property type="match status" value="1"/>
</dbReference>
<name>A0A5J4P8W0_9ZZZZ</name>
<evidence type="ECO:0000259" key="3">
    <source>
        <dbReference type="Pfam" id="PF09375"/>
    </source>
</evidence>
<evidence type="ECO:0000256" key="2">
    <source>
        <dbReference type="ARBA" id="ARBA00022729"/>
    </source>
</evidence>
<dbReference type="InterPro" id="IPR018976">
    <property type="entry name" value="Imelysin-like"/>
</dbReference>
<proteinExistence type="predicted"/>
<comment type="subcellular location">
    <subcellularLocation>
        <location evidence="1">Cell envelope</location>
    </subcellularLocation>
</comment>
<dbReference type="Pfam" id="PF09375">
    <property type="entry name" value="Peptidase_M75"/>
    <property type="match status" value="1"/>
</dbReference>
<evidence type="ECO:0000256" key="1">
    <source>
        <dbReference type="ARBA" id="ARBA00004196"/>
    </source>
</evidence>
<keyword evidence="2" id="KW-0732">Signal</keyword>
<comment type="caution">
    <text evidence="4">The sequence shown here is derived from an EMBL/GenBank/DDBJ whole genome shotgun (WGS) entry which is preliminary data.</text>
</comment>
<feature type="domain" description="Imelysin-like" evidence="3">
    <location>
        <begin position="3"/>
        <end position="78"/>
    </location>
</feature>